<protein>
    <submittedName>
        <fullName evidence="1">Uncharacterized protein</fullName>
    </submittedName>
</protein>
<accession>A0AAD6BX86</accession>
<dbReference type="GeneID" id="81602421"/>
<dbReference type="AlphaFoldDB" id="A0AAD6BX86"/>
<reference evidence="1" key="1">
    <citation type="submission" date="2022-12" db="EMBL/GenBank/DDBJ databases">
        <authorList>
            <person name="Petersen C."/>
        </authorList>
    </citation>
    <scope>NUCLEOTIDE SEQUENCE</scope>
    <source>
        <strain evidence="1">IBT 16125</strain>
    </source>
</reference>
<evidence type="ECO:0000313" key="2">
    <source>
        <dbReference type="Proteomes" id="UP001213681"/>
    </source>
</evidence>
<name>A0AAD6BX86_9EURO</name>
<organism evidence="1 2">
    <name type="scientific">Penicillium daleae</name>
    <dbReference type="NCBI Taxonomy" id="63821"/>
    <lineage>
        <taxon>Eukaryota</taxon>
        <taxon>Fungi</taxon>
        <taxon>Dikarya</taxon>
        <taxon>Ascomycota</taxon>
        <taxon>Pezizomycotina</taxon>
        <taxon>Eurotiomycetes</taxon>
        <taxon>Eurotiomycetidae</taxon>
        <taxon>Eurotiales</taxon>
        <taxon>Aspergillaceae</taxon>
        <taxon>Penicillium</taxon>
    </lineage>
</organism>
<keyword evidence="2" id="KW-1185">Reference proteome</keyword>
<sequence length="239" mass="26329">MPLTITTPSTVIASAIVERVPGFAYARGAEVTFRDTPRRGEPGIYEARNGELALATQGTTQAQRSFLAELFQGEFKRYPGQDALYFTTQCPVLHVPSHLALSSTIEQKAILDDSRAPLAHASHSAVIAPSDIPRLTKLAQIAPLLSQSQSFARIESSILDALHEWCKPGFNWGDWNKSDEAIALYNNDLLEQATPAQLEKLLTAIQRQDRFVEGTIEQAYKSNLLTRIARRAAAIIQLS</sequence>
<reference evidence="1" key="2">
    <citation type="journal article" date="2023" name="IMA Fungus">
        <title>Comparative genomic study of the Penicillium genus elucidates a diverse pangenome and 15 lateral gene transfer events.</title>
        <authorList>
            <person name="Petersen C."/>
            <person name="Sorensen T."/>
            <person name="Nielsen M.R."/>
            <person name="Sondergaard T.E."/>
            <person name="Sorensen J.L."/>
            <person name="Fitzpatrick D.A."/>
            <person name="Frisvad J.C."/>
            <person name="Nielsen K.L."/>
        </authorList>
    </citation>
    <scope>NUCLEOTIDE SEQUENCE</scope>
    <source>
        <strain evidence="1">IBT 16125</strain>
    </source>
</reference>
<dbReference type="Proteomes" id="UP001213681">
    <property type="component" value="Unassembled WGS sequence"/>
</dbReference>
<comment type="caution">
    <text evidence="1">The sequence shown here is derived from an EMBL/GenBank/DDBJ whole genome shotgun (WGS) entry which is preliminary data.</text>
</comment>
<gene>
    <name evidence="1" type="ORF">N7458_008796</name>
</gene>
<dbReference type="InterPro" id="IPR045425">
    <property type="entry name" value="DUF6508"/>
</dbReference>
<dbReference type="RefSeq" id="XP_056761027.1">
    <property type="nucleotide sequence ID" value="XM_056912178.1"/>
</dbReference>
<evidence type="ECO:0000313" key="1">
    <source>
        <dbReference type="EMBL" id="KAJ5437798.1"/>
    </source>
</evidence>
<dbReference type="Pfam" id="PF20118">
    <property type="entry name" value="DUF6508"/>
    <property type="match status" value="1"/>
</dbReference>
<proteinExistence type="predicted"/>
<dbReference type="EMBL" id="JAPVEA010000008">
    <property type="protein sequence ID" value="KAJ5437798.1"/>
    <property type="molecule type" value="Genomic_DNA"/>
</dbReference>